<dbReference type="EMBL" id="JACHMN010000001">
    <property type="protein sequence ID" value="MBB5866700.1"/>
    <property type="molecule type" value="Genomic_DNA"/>
</dbReference>
<accession>A0A841BIR0</accession>
<evidence type="ECO:0000313" key="2">
    <source>
        <dbReference type="EMBL" id="MBB5866700.1"/>
    </source>
</evidence>
<comment type="caution">
    <text evidence="2">The sequence shown here is derived from an EMBL/GenBank/DDBJ whole genome shotgun (WGS) entry which is preliminary data.</text>
</comment>
<dbReference type="Proteomes" id="UP000587527">
    <property type="component" value="Unassembled WGS sequence"/>
</dbReference>
<organism evidence="2 3">
    <name type="scientific">Allocatelliglobosispora scoriae</name>
    <dbReference type="NCBI Taxonomy" id="643052"/>
    <lineage>
        <taxon>Bacteria</taxon>
        <taxon>Bacillati</taxon>
        <taxon>Actinomycetota</taxon>
        <taxon>Actinomycetes</taxon>
        <taxon>Micromonosporales</taxon>
        <taxon>Micromonosporaceae</taxon>
        <taxon>Allocatelliglobosispora</taxon>
    </lineage>
</organism>
<feature type="region of interest" description="Disordered" evidence="1">
    <location>
        <begin position="25"/>
        <end position="49"/>
    </location>
</feature>
<protein>
    <submittedName>
        <fullName evidence="2">FxLD family lantipeptide</fullName>
    </submittedName>
</protein>
<proteinExistence type="predicted"/>
<reference evidence="2 3" key="1">
    <citation type="submission" date="2020-08" db="EMBL/GenBank/DDBJ databases">
        <title>Sequencing the genomes of 1000 actinobacteria strains.</title>
        <authorList>
            <person name="Klenk H.-P."/>
        </authorList>
    </citation>
    <scope>NUCLEOTIDE SEQUENCE [LARGE SCALE GENOMIC DNA]</scope>
    <source>
        <strain evidence="2 3">DSM 45362</strain>
    </source>
</reference>
<dbReference type="InterPro" id="IPR027575">
    <property type="entry name" value="LD_lanti_pre"/>
</dbReference>
<dbReference type="AlphaFoldDB" id="A0A841BIR0"/>
<name>A0A841BIR0_9ACTN</name>
<feature type="compositionally biased region" description="Polar residues" evidence="1">
    <location>
        <begin position="25"/>
        <end position="39"/>
    </location>
</feature>
<evidence type="ECO:0000256" key="1">
    <source>
        <dbReference type="SAM" id="MobiDB-lite"/>
    </source>
</evidence>
<evidence type="ECO:0000313" key="3">
    <source>
        <dbReference type="Proteomes" id="UP000587527"/>
    </source>
</evidence>
<gene>
    <name evidence="2" type="ORF">F4553_000079</name>
</gene>
<dbReference type="RefSeq" id="WP_184830681.1">
    <property type="nucleotide sequence ID" value="NZ_JACHMN010000001.1"/>
</dbReference>
<keyword evidence="3" id="KW-1185">Reference proteome</keyword>
<sequence>MDDQLADFALDITLVDAGPVASGYATDTSDNCGSGNTGSDACAGGGGSK</sequence>
<dbReference type="NCBIfam" id="TIGR04363">
    <property type="entry name" value="LD_lanti_pre"/>
    <property type="match status" value="1"/>
</dbReference>